<evidence type="ECO:0000313" key="2">
    <source>
        <dbReference type="Proteomes" id="UP000605992"/>
    </source>
</evidence>
<evidence type="ECO:0000313" key="1">
    <source>
        <dbReference type="EMBL" id="GII59027.1"/>
    </source>
</evidence>
<organism evidence="1 2">
    <name type="scientific">Planotetraspora thailandica</name>
    <dbReference type="NCBI Taxonomy" id="487172"/>
    <lineage>
        <taxon>Bacteria</taxon>
        <taxon>Bacillati</taxon>
        <taxon>Actinomycetota</taxon>
        <taxon>Actinomycetes</taxon>
        <taxon>Streptosporangiales</taxon>
        <taxon>Streptosporangiaceae</taxon>
        <taxon>Planotetraspora</taxon>
    </lineage>
</organism>
<keyword evidence="2" id="KW-1185">Reference proteome</keyword>
<dbReference type="AlphaFoldDB" id="A0A8J4DFK7"/>
<gene>
    <name evidence="1" type="ORF">Pth03_74160</name>
</gene>
<protein>
    <submittedName>
        <fullName evidence="1">Uncharacterized protein</fullName>
    </submittedName>
</protein>
<sequence length="67" mass="6945">MGSAFRFLAFRALSITTTIEEREARAWLLPAAVAVGRVGGPAAGHLRGCTPKARPAVGWVLTAVGPS</sequence>
<accession>A0A8J4DFK7</accession>
<dbReference type="Proteomes" id="UP000605992">
    <property type="component" value="Unassembled WGS sequence"/>
</dbReference>
<dbReference type="EMBL" id="BOOR01000076">
    <property type="protein sequence ID" value="GII59027.1"/>
    <property type="molecule type" value="Genomic_DNA"/>
</dbReference>
<proteinExistence type="predicted"/>
<reference evidence="1" key="1">
    <citation type="submission" date="2021-01" db="EMBL/GenBank/DDBJ databases">
        <title>Whole genome shotgun sequence of Planotetraspora thailandica NBRC 104271.</title>
        <authorList>
            <person name="Komaki H."/>
            <person name="Tamura T."/>
        </authorList>
    </citation>
    <scope>NUCLEOTIDE SEQUENCE</scope>
    <source>
        <strain evidence="1">NBRC 104271</strain>
    </source>
</reference>
<name>A0A8J4DFK7_9ACTN</name>
<comment type="caution">
    <text evidence="1">The sequence shown here is derived from an EMBL/GenBank/DDBJ whole genome shotgun (WGS) entry which is preliminary data.</text>
</comment>